<dbReference type="InterPro" id="IPR039426">
    <property type="entry name" value="TonB-dep_rcpt-like"/>
</dbReference>
<dbReference type="RefSeq" id="WP_013581164.1">
    <property type="nucleotide sequence ID" value="NC_015064.1"/>
</dbReference>
<dbReference type="GO" id="GO:0015344">
    <property type="term" value="F:siderophore uptake transmembrane transporter activity"/>
    <property type="evidence" value="ECO:0007669"/>
    <property type="project" value="TreeGrafter"/>
</dbReference>
<accession>E8WYE3</accession>
<dbReference type="InterPro" id="IPR057601">
    <property type="entry name" value="Oar-like_b-barrel"/>
</dbReference>
<keyword evidence="7" id="KW-0732">Signal</keyword>
<dbReference type="SUPFAM" id="SSF49464">
    <property type="entry name" value="Carboxypeptidase regulatory domain-like"/>
    <property type="match status" value="1"/>
</dbReference>
<dbReference type="EMBL" id="CP002480">
    <property type="protein sequence ID" value="ADW69849.1"/>
    <property type="molecule type" value="Genomic_DNA"/>
</dbReference>
<dbReference type="InterPro" id="IPR008969">
    <property type="entry name" value="CarboxyPept-like_regulatory"/>
</dbReference>
<dbReference type="InterPro" id="IPR036942">
    <property type="entry name" value="Beta-barrel_TonB_sf"/>
</dbReference>
<proteinExistence type="predicted"/>
<dbReference type="InterPro" id="IPR037066">
    <property type="entry name" value="Plug_dom_sf"/>
</dbReference>
<evidence type="ECO:0000256" key="1">
    <source>
        <dbReference type="ARBA" id="ARBA00004571"/>
    </source>
</evidence>
<evidence type="ECO:0000256" key="5">
    <source>
        <dbReference type="ARBA" id="ARBA00023136"/>
    </source>
</evidence>
<keyword evidence="3" id="KW-1134">Transmembrane beta strand</keyword>
<dbReference type="PANTHER" id="PTHR30069:SF46">
    <property type="entry name" value="OAR PROTEIN"/>
    <property type="match status" value="1"/>
</dbReference>
<protein>
    <submittedName>
        <fullName evidence="10">TonB-dependent receptor plug</fullName>
    </submittedName>
</protein>
<reference evidence="11" key="1">
    <citation type="submission" date="2011-01" db="EMBL/GenBank/DDBJ databases">
        <title>Complete sequence of chromosome of Acidobacterium sp. MP5ACTX9.</title>
        <authorList>
            <consortium name="US DOE Joint Genome Institute"/>
            <person name="Lucas S."/>
            <person name="Copeland A."/>
            <person name="Lapidus A."/>
            <person name="Cheng J.-F."/>
            <person name="Goodwin L."/>
            <person name="Pitluck S."/>
            <person name="Teshima H."/>
            <person name="Detter J.C."/>
            <person name="Han C."/>
            <person name="Tapia R."/>
            <person name="Land M."/>
            <person name="Hauser L."/>
            <person name="Kyrpides N."/>
            <person name="Ivanova N."/>
            <person name="Ovchinnikova G."/>
            <person name="Pagani I."/>
            <person name="Rawat S.R."/>
            <person name="Mannisto M."/>
            <person name="Haggblom M.M."/>
            <person name="Woyke T."/>
        </authorList>
    </citation>
    <scope>NUCLEOTIDE SEQUENCE [LARGE SCALE GENOMIC DNA]</scope>
    <source>
        <strain evidence="11">MP5ACTX9</strain>
    </source>
</reference>
<feature type="domain" description="TonB-dependent transporter Oar-like beta-barrel" evidence="9">
    <location>
        <begin position="252"/>
        <end position="1104"/>
    </location>
</feature>
<evidence type="ECO:0000256" key="3">
    <source>
        <dbReference type="ARBA" id="ARBA00022452"/>
    </source>
</evidence>
<evidence type="ECO:0000256" key="2">
    <source>
        <dbReference type="ARBA" id="ARBA00022448"/>
    </source>
</evidence>
<dbReference type="Gene3D" id="2.170.130.10">
    <property type="entry name" value="TonB-dependent receptor, plug domain"/>
    <property type="match status" value="1"/>
</dbReference>
<evidence type="ECO:0000313" key="11">
    <source>
        <dbReference type="Proteomes" id="UP000000343"/>
    </source>
</evidence>
<dbReference type="GO" id="GO:0009279">
    <property type="term" value="C:cell outer membrane"/>
    <property type="evidence" value="ECO:0007669"/>
    <property type="project" value="UniProtKB-SubCell"/>
</dbReference>
<gene>
    <name evidence="10" type="ordered locus">AciX9_2826</name>
</gene>
<dbReference type="AlphaFoldDB" id="E8WYE3"/>
<dbReference type="PANTHER" id="PTHR30069">
    <property type="entry name" value="TONB-DEPENDENT OUTER MEMBRANE RECEPTOR"/>
    <property type="match status" value="1"/>
</dbReference>
<feature type="signal peptide" evidence="7">
    <location>
        <begin position="1"/>
        <end position="26"/>
    </location>
</feature>
<dbReference type="SUPFAM" id="SSF56935">
    <property type="entry name" value="Porins"/>
    <property type="match status" value="1"/>
</dbReference>
<dbReference type="Proteomes" id="UP000000343">
    <property type="component" value="Chromosome"/>
</dbReference>
<keyword evidence="5" id="KW-0472">Membrane</keyword>
<evidence type="ECO:0000259" key="8">
    <source>
        <dbReference type="Pfam" id="PF07715"/>
    </source>
</evidence>
<dbReference type="Pfam" id="PF25183">
    <property type="entry name" value="OMP_b-brl_4"/>
    <property type="match status" value="1"/>
</dbReference>
<sequence length="1111" mass="119534">MRKHTYRNFGAAVVCMSVAASVAAHAQTITGSVNGVVTDSTGAIVRDAQVVVHNVDTGVDTAATTNGAGQYSLRFLQIGHYTLTITGAGFKTFKSNTFTLEVDQTAKIDGTLQTGAASDTVTVTSELAPILDTDNSTIASTFSANTVENLPLNGRNFSAVTQFIPGAVTTEPSSMSNQNAIERDTNQGGQVSINGNRNQTNNYMLDGVEMNETINNVIGYNPAPEAIENLTTITSNATAEYGNVNGGDVITVMKSGTNSLHGGAYFYLQDANMNANSWSNNFSGTARQPFTQSIFGGTIGGPIKKDKLFFFADYEAARWHTGGTQVDSVIPTAWRTGDFSAIPTQLYHFVNGVRTPYVNNQVPITNPVATYLFAHPQYYPQPNRTGTGLLGSQNNYTGTYKKYERNDQGDVKIDYTLSRKDSIMARYSQGEASDAQPQAALAITFPTGNSYPFKGIAINEVHTFNSAIVNEFRAGWSRVRWVQGILNDTTGAFASGNSVVGINAPQAIAGFASQDFSGGGQGTTNTTYFTTVGNSPASQNLIDNTFTYGDDLTWQLSKHTLKLGVEILRYQQQNAYAGNDGLLGHEQYTGAFTGSTVPDFVTGQVYYAGIGANSGRSGQRQYRDAAFVQDDWKPTAKLTVNIGLRYEYDQPIYEVNNKQANLDLTTGLYWLAGTAGAANAFGDARALYHPTYTNFMPRFGFAYNPKARMVIRGGYGITNYLEGTGANLRLNFNPPFQSAYQYQAVAATATSPGTPLPTATALPSSFAAATSSNTIRAWDKNIKPAFIQEYSLSGEYQVNNTTSVVASYLGQTGQHLIDARAGNQLTAPGAVAPYVATVGQTGAVVVTETESMMNYNALQLQLRRRQHNGLEYTINYTLSKAMTNNPGFFGTASVSGASAYWQNGYNGHADYGPSGFDSRHNLSGTMVYALPFGRGKQYGGGMNHYLDLAAGGWKISGTVMAFSGLPVTINAPDTTSVNNRASRANHYRHLKITGRTLNNWFGTDLSAQPCIAANGQNNGNCAYGTPNTNQFGTASPGSERAPGYEDVDLTAGKSFTLYHENALEFRADAFNIANIASYLNPDNGISDSNFGQINNTRSIPRTLQLSLHYKF</sequence>
<dbReference type="Pfam" id="PF13620">
    <property type="entry name" value="CarboxypepD_reg"/>
    <property type="match status" value="1"/>
</dbReference>
<dbReference type="Gene3D" id="2.40.170.20">
    <property type="entry name" value="TonB-dependent receptor, beta-barrel domain"/>
    <property type="match status" value="1"/>
</dbReference>
<dbReference type="PaxDb" id="1198114-AciX9_2826"/>
<dbReference type="OrthoDB" id="97893at2"/>
<dbReference type="HOGENOM" id="CLU_006298_0_0_0"/>
<dbReference type="Gene3D" id="2.60.40.1120">
    <property type="entry name" value="Carboxypeptidase-like, regulatory domain"/>
    <property type="match status" value="1"/>
</dbReference>
<dbReference type="GO" id="GO:0044718">
    <property type="term" value="P:siderophore transmembrane transport"/>
    <property type="evidence" value="ECO:0007669"/>
    <property type="project" value="TreeGrafter"/>
</dbReference>
<keyword evidence="6" id="KW-0998">Cell outer membrane</keyword>
<evidence type="ECO:0000256" key="7">
    <source>
        <dbReference type="SAM" id="SignalP"/>
    </source>
</evidence>
<dbReference type="eggNOG" id="COG1629">
    <property type="taxonomic scope" value="Bacteria"/>
</dbReference>
<keyword evidence="2" id="KW-0813">Transport</keyword>
<keyword evidence="10" id="KW-0675">Receptor</keyword>
<dbReference type="InterPro" id="IPR012910">
    <property type="entry name" value="Plug_dom"/>
</dbReference>
<feature type="chain" id="PRO_5003233489" evidence="7">
    <location>
        <begin position="27"/>
        <end position="1111"/>
    </location>
</feature>
<dbReference type="KEGG" id="acm:AciX9_2826"/>
<organism evidence="11">
    <name type="scientific">Granulicella tundricola (strain ATCC BAA-1859 / DSM 23138 / MP5ACTX9)</name>
    <dbReference type="NCBI Taxonomy" id="1198114"/>
    <lineage>
        <taxon>Bacteria</taxon>
        <taxon>Pseudomonadati</taxon>
        <taxon>Acidobacteriota</taxon>
        <taxon>Terriglobia</taxon>
        <taxon>Terriglobales</taxon>
        <taxon>Acidobacteriaceae</taxon>
        <taxon>Granulicella</taxon>
    </lineage>
</organism>
<evidence type="ECO:0000313" key="10">
    <source>
        <dbReference type="EMBL" id="ADW69849.1"/>
    </source>
</evidence>
<feature type="domain" description="TonB-dependent receptor plug" evidence="8">
    <location>
        <begin position="139"/>
        <end position="244"/>
    </location>
</feature>
<dbReference type="STRING" id="1198114.AciX9_2826"/>
<keyword evidence="11" id="KW-1185">Reference proteome</keyword>
<evidence type="ECO:0000256" key="6">
    <source>
        <dbReference type="ARBA" id="ARBA00023237"/>
    </source>
</evidence>
<evidence type="ECO:0000256" key="4">
    <source>
        <dbReference type="ARBA" id="ARBA00022692"/>
    </source>
</evidence>
<name>E8WYE3_GRATM</name>
<comment type="subcellular location">
    <subcellularLocation>
        <location evidence="1">Cell outer membrane</location>
        <topology evidence="1">Multi-pass membrane protein</topology>
    </subcellularLocation>
</comment>
<dbReference type="Pfam" id="PF07715">
    <property type="entry name" value="Plug"/>
    <property type="match status" value="1"/>
</dbReference>
<keyword evidence="4" id="KW-0812">Transmembrane</keyword>
<evidence type="ECO:0000259" key="9">
    <source>
        <dbReference type="Pfam" id="PF25183"/>
    </source>
</evidence>